<feature type="region of interest" description="Disordered" evidence="2">
    <location>
        <begin position="1"/>
        <end position="28"/>
    </location>
</feature>
<feature type="region of interest" description="Disordered" evidence="2">
    <location>
        <begin position="276"/>
        <end position="323"/>
    </location>
</feature>
<dbReference type="InterPro" id="IPR011009">
    <property type="entry name" value="Kinase-like_dom_sf"/>
</dbReference>
<evidence type="ECO:0000259" key="3">
    <source>
        <dbReference type="PROSITE" id="PS50011"/>
    </source>
</evidence>
<dbReference type="Gene3D" id="1.10.510.10">
    <property type="entry name" value="Transferase(Phosphotransferase) domain 1"/>
    <property type="match status" value="1"/>
</dbReference>
<dbReference type="OrthoDB" id="2127382at2759"/>
<dbReference type="PANTHER" id="PTHR11909">
    <property type="entry name" value="CASEIN KINASE-RELATED"/>
    <property type="match status" value="1"/>
</dbReference>
<protein>
    <recommendedName>
        <fullName evidence="1">non-specific serine/threonine protein kinase</fullName>
        <ecNumber evidence="1">2.7.11.1</ecNumber>
    </recommendedName>
</protein>
<dbReference type="InterPro" id="IPR050235">
    <property type="entry name" value="CK1_Ser-Thr_kinase"/>
</dbReference>
<evidence type="ECO:0000313" key="4">
    <source>
        <dbReference type="EMBL" id="ORX75814.1"/>
    </source>
</evidence>
<evidence type="ECO:0000256" key="2">
    <source>
        <dbReference type="SAM" id="MobiDB-lite"/>
    </source>
</evidence>
<dbReference type="EMBL" id="MCFG01000335">
    <property type="protein sequence ID" value="ORX75814.1"/>
    <property type="molecule type" value="Genomic_DNA"/>
</dbReference>
<dbReference type="STRING" id="1754192.A0A1Y1WRR3"/>
<accession>A0A1Y1WRR3</accession>
<evidence type="ECO:0000256" key="1">
    <source>
        <dbReference type="ARBA" id="ARBA00012513"/>
    </source>
</evidence>
<gene>
    <name evidence="4" type="ORF">BCR32DRAFT_296659</name>
</gene>
<dbReference type="SUPFAM" id="SSF56112">
    <property type="entry name" value="Protein kinase-like (PK-like)"/>
    <property type="match status" value="1"/>
</dbReference>
<feature type="region of interest" description="Disordered" evidence="2">
    <location>
        <begin position="665"/>
        <end position="772"/>
    </location>
</feature>
<feature type="domain" description="Protein kinase" evidence="3">
    <location>
        <begin position="345"/>
        <end position="629"/>
    </location>
</feature>
<reference evidence="4 5" key="1">
    <citation type="submission" date="2016-08" db="EMBL/GenBank/DDBJ databases">
        <title>A Parts List for Fungal Cellulosomes Revealed by Comparative Genomics.</title>
        <authorList>
            <consortium name="DOE Joint Genome Institute"/>
            <person name="Haitjema C.H."/>
            <person name="Gilmore S.P."/>
            <person name="Henske J.K."/>
            <person name="Solomon K.V."/>
            <person name="De Groot R."/>
            <person name="Kuo A."/>
            <person name="Mondo S.J."/>
            <person name="Salamov A.A."/>
            <person name="Labutti K."/>
            <person name="Zhao Z."/>
            <person name="Chiniquy J."/>
            <person name="Barry K."/>
            <person name="Brewer H.M."/>
            <person name="Purvine S.O."/>
            <person name="Wright A.T."/>
            <person name="Boxma B."/>
            <person name="Van Alen T."/>
            <person name="Hackstein J.H."/>
            <person name="Baker S.E."/>
            <person name="Grigoriev I.V."/>
            <person name="O'Malley M.A."/>
        </authorList>
    </citation>
    <scope>NUCLEOTIDE SEQUENCE [LARGE SCALE GENOMIC DNA]</scope>
    <source>
        <strain evidence="4 5">S4</strain>
    </source>
</reference>
<feature type="compositionally biased region" description="Basic and acidic residues" evidence="2">
    <location>
        <begin position="669"/>
        <end position="682"/>
    </location>
</feature>
<dbReference type="AlphaFoldDB" id="A0A1Y1WRR3"/>
<dbReference type="GO" id="GO:0005524">
    <property type="term" value="F:ATP binding"/>
    <property type="evidence" value="ECO:0007669"/>
    <property type="project" value="InterPro"/>
</dbReference>
<dbReference type="SMART" id="SM00220">
    <property type="entry name" value="S_TKc"/>
    <property type="match status" value="1"/>
</dbReference>
<dbReference type="CDD" id="cd14016">
    <property type="entry name" value="STKc_CK1"/>
    <property type="match status" value="1"/>
</dbReference>
<feature type="compositionally biased region" description="Basic and acidic residues" evidence="2">
    <location>
        <begin position="307"/>
        <end position="319"/>
    </location>
</feature>
<dbReference type="PROSITE" id="PS50011">
    <property type="entry name" value="PROTEIN_KINASE_DOM"/>
    <property type="match status" value="1"/>
</dbReference>
<feature type="compositionally biased region" description="Basic and acidic residues" evidence="2">
    <location>
        <begin position="703"/>
        <end position="723"/>
    </location>
</feature>
<comment type="caution">
    <text evidence="4">The sequence shown here is derived from an EMBL/GenBank/DDBJ whole genome shotgun (WGS) entry which is preliminary data.</text>
</comment>
<dbReference type="Proteomes" id="UP000193944">
    <property type="component" value="Unassembled WGS sequence"/>
</dbReference>
<dbReference type="Pfam" id="PF00069">
    <property type="entry name" value="Pkinase"/>
    <property type="match status" value="1"/>
</dbReference>
<keyword evidence="4" id="KW-0418">Kinase</keyword>
<feature type="compositionally biased region" description="Low complexity" evidence="2">
    <location>
        <begin position="291"/>
        <end position="306"/>
    </location>
</feature>
<feature type="compositionally biased region" description="Basic and acidic residues" evidence="2">
    <location>
        <begin position="761"/>
        <end position="772"/>
    </location>
</feature>
<dbReference type="GO" id="GO:0004674">
    <property type="term" value="F:protein serine/threonine kinase activity"/>
    <property type="evidence" value="ECO:0007669"/>
    <property type="project" value="UniProtKB-EC"/>
</dbReference>
<dbReference type="PROSITE" id="PS00108">
    <property type="entry name" value="PROTEIN_KINASE_ST"/>
    <property type="match status" value="1"/>
</dbReference>
<dbReference type="InterPro" id="IPR000719">
    <property type="entry name" value="Prot_kinase_dom"/>
</dbReference>
<feature type="compositionally biased region" description="Polar residues" evidence="2">
    <location>
        <begin position="16"/>
        <end position="28"/>
    </location>
</feature>
<evidence type="ECO:0000313" key="5">
    <source>
        <dbReference type="Proteomes" id="UP000193944"/>
    </source>
</evidence>
<sequence>MSMLTPSIKSKEVDNSDAQSAWHQFTKQKPVDNSNVSGAWNQFNKEILGKYEKNNNFRTYRTDDYESYINFVNYDALEISAWKQYGVERTKAQIERRTPFNNNTSYSTMVNRENQSLSKNETTINNSDNINIVVDSGDSSSTLPNNDNPVIVVETPSLKSGSNDDDCAWNQFKKQEKEFNLEAIDERNKLYSNENLGRSYVSLNIPLEEDAINKNKRAESVYSVPFFKLDDTKEKSDTKSIKSFTATQNQNIKDKDSLGVPKYTFHFSNNETSAWQSQRKDKYANSKLSSNKEGTSTDTNTTTTTNNKEKDDNRSEITYRSESNNNQSAWKAYSKKTLEEIFNEYDFNNVIGKGYCGTIFKGMNKITKQAIAIKAESVNSKDKHLQLEYAIYQRLYGVEGMPKVLYYGNRNTENIMIMELLGPSIESLFNICERSFSVKTVCMIGKQLLTRLEMVHKRGIIYRDIKPENFLIGLIDYSKPITNKLDEEVDTYLSNERKLPPVSTIYLADFGLSEFYRDELTGVYASDVPKAPCGTPRYMSLNTHKCRQQTPRDDIEALGYCLIYFLLNGRLPWMSVLANTPDKMIQLIGNIKANLPLAKLCQGLPKQFITFIEHVRKLGFYDLPDYDYLRGLLDEILKENGEVDDGNFDWISYLSSMREMQIKKRRKQLEKERKELEKEQKKLAKKNKKEKKEQARASMNTLPKEKGMSKDSVVENISKEKIPKSVSEGYINKNNGDVQKSSESISSSKSHSRGLKSKIRSLLDFKSKKNQK</sequence>
<keyword evidence="4" id="KW-0808">Transferase</keyword>
<organism evidence="4 5">
    <name type="scientific">Anaeromyces robustus</name>
    <dbReference type="NCBI Taxonomy" id="1754192"/>
    <lineage>
        <taxon>Eukaryota</taxon>
        <taxon>Fungi</taxon>
        <taxon>Fungi incertae sedis</taxon>
        <taxon>Chytridiomycota</taxon>
        <taxon>Chytridiomycota incertae sedis</taxon>
        <taxon>Neocallimastigomycetes</taxon>
        <taxon>Neocallimastigales</taxon>
        <taxon>Neocallimastigaceae</taxon>
        <taxon>Anaeromyces</taxon>
    </lineage>
</organism>
<dbReference type="InterPro" id="IPR008271">
    <property type="entry name" value="Ser/Thr_kinase_AS"/>
</dbReference>
<reference evidence="4 5" key="2">
    <citation type="submission" date="2016-08" db="EMBL/GenBank/DDBJ databases">
        <title>Pervasive Adenine N6-methylation of Active Genes in Fungi.</title>
        <authorList>
            <consortium name="DOE Joint Genome Institute"/>
            <person name="Mondo S.J."/>
            <person name="Dannebaum R.O."/>
            <person name="Kuo R.C."/>
            <person name="Labutti K."/>
            <person name="Haridas S."/>
            <person name="Kuo A."/>
            <person name="Salamov A."/>
            <person name="Ahrendt S.R."/>
            <person name="Lipzen A."/>
            <person name="Sullivan W."/>
            <person name="Andreopoulos W.B."/>
            <person name="Clum A."/>
            <person name="Lindquist E."/>
            <person name="Daum C."/>
            <person name="Ramamoorthy G.K."/>
            <person name="Gryganskyi A."/>
            <person name="Culley D."/>
            <person name="Magnuson J.K."/>
            <person name="James T.Y."/>
            <person name="O'Malley M.A."/>
            <person name="Stajich J.E."/>
            <person name="Spatafora J.W."/>
            <person name="Visel A."/>
            <person name="Grigoriev I.V."/>
        </authorList>
    </citation>
    <scope>NUCLEOTIDE SEQUENCE [LARGE SCALE GENOMIC DNA]</scope>
    <source>
        <strain evidence="4 5">S4</strain>
    </source>
</reference>
<name>A0A1Y1WRR3_9FUNG</name>
<feature type="compositionally biased region" description="Basic residues" evidence="2">
    <location>
        <begin position="750"/>
        <end position="759"/>
    </location>
</feature>
<keyword evidence="5" id="KW-1185">Reference proteome</keyword>
<proteinExistence type="predicted"/>
<dbReference type="EC" id="2.7.11.1" evidence="1"/>